<evidence type="ECO:0000313" key="3">
    <source>
        <dbReference type="Proteomes" id="UP001279642"/>
    </source>
</evidence>
<organism evidence="2 3">
    <name type="scientific">Dongia soli</name>
    <dbReference type="NCBI Taxonomy" id="600628"/>
    <lineage>
        <taxon>Bacteria</taxon>
        <taxon>Pseudomonadati</taxon>
        <taxon>Pseudomonadota</taxon>
        <taxon>Alphaproteobacteria</taxon>
        <taxon>Rhodospirillales</taxon>
        <taxon>Dongiaceae</taxon>
        <taxon>Dongia</taxon>
    </lineage>
</organism>
<feature type="compositionally biased region" description="Basic and acidic residues" evidence="1">
    <location>
        <begin position="10"/>
        <end position="29"/>
    </location>
</feature>
<feature type="region of interest" description="Disordered" evidence="1">
    <location>
        <begin position="1"/>
        <end position="60"/>
    </location>
</feature>
<dbReference type="RefSeq" id="WP_320510594.1">
    <property type="nucleotide sequence ID" value="NZ_JAXCLW010000010.1"/>
</dbReference>
<dbReference type="EMBL" id="JAXCLW010000010">
    <property type="protein sequence ID" value="MDY0885521.1"/>
    <property type="molecule type" value="Genomic_DNA"/>
</dbReference>
<accession>A0ABU5EH10</accession>
<comment type="caution">
    <text evidence="2">The sequence shown here is derived from an EMBL/GenBank/DDBJ whole genome shotgun (WGS) entry which is preliminary data.</text>
</comment>
<name>A0ABU5EH10_9PROT</name>
<keyword evidence="3" id="KW-1185">Reference proteome</keyword>
<evidence type="ECO:0000313" key="2">
    <source>
        <dbReference type="EMBL" id="MDY0885521.1"/>
    </source>
</evidence>
<dbReference type="Proteomes" id="UP001279642">
    <property type="component" value="Unassembled WGS sequence"/>
</dbReference>
<sequence length="60" mass="7004">MTKINNAGQYEDKLHDLQKHDSPRTPSNEKKKRALEGETADYGQKLHDRETKGRPNRKSR</sequence>
<gene>
    <name evidence="2" type="ORF">SMD27_21960</name>
</gene>
<protein>
    <submittedName>
        <fullName evidence="2">Uncharacterized protein</fullName>
    </submittedName>
</protein>
<evidence type="ECO:0000256" key="1">
    <source>
        <dbReference type="SAM" id="MobiDB-lite"/>
    </source>
</evidence>
<reference evidence="2 3" key="1">
    <citation type="journal article" date="2016" name="Antonie Van Leeuwenhoek">
        <title>Dongia soli sp. nov., isolated from soil from Dokdo, Korea.</title>
        <authorList>
            <person name="Kim D.U."/>
            <person name="Lee H."/>
            <person name="Kim H."/>
            <person name="Kim S.G."/>
            <person name="Ka J.O."/>
        </authorList>
    </citation>
    <scope>NUCLEOTIDE SEQUENCE [LARGE SCALE GENOMIC DNA]</scope>
    <source>
        <strain evidence="2 3">D78</strain>
    </source>
</reference>
<feature type="compositionally biased region" description="Basic and acidic residues" evidence="1">
    <location>
        <begin position="44"/>
        <end position="53"/>
    </location>
</feature>
<proteinExistence type="predicted"/>